<accession>A0A151QQ10</accession>
<dbReference type="STRING" id="3821.A0A151QQ10"/>
<dbReference type="InterPro" id="IPR036397">
    <property type="entry name" value="RNaseH_sf"/>
</dbReference>
<dbReference type="InterPro" id="IPR012337">
    <property type="entry name" value="RNaseH-like_sf"/>
</dbReference>
<dbReference type="GO" id="GO:0003676">
    <property type="term" value="F:nucleic acid binding"/>
    <property type="evidence" value="ECO:0007669"/>
    <property type="project" value="InterPro"/>
</dbReference>
<dbReference type="CDD" id="cd06222">
    <property type="entry name" value="RNase_H_like"/>
    <property type="match status" value="1"/>
</dbReference>
<dbReference type="PANTHER" id="PTHR47723">
    <property type="entry name" value="OS05G0353850 PROTEIN"/>
    <property type="match status" value="1"/>
</dbReference>
<dbReference type="GO" id="GO:0004523">
    <property type="term" value="F:RNA-DNA hybrid ribonuclease activity"/>
    <property type="evidence" value="ECO:0007669"/>
    <property type="project" value="InterPro"/>
</dbReference>
<evidence type="ECO:0000259" key="2">
    <source>
        <dbReference type="Pfam" id="PF13966"/>
    </source>
</evidence>
<proteinExistence type="predicted"/>
<evidence type="ECO:0000313" key="3">
    <source>
        <dbReference type="EMBL" id="KYP32375.1"/>
    </source>
</evidence>
<protein>
    <submittedName>
        <fullName evidence="3">Ribonuclease H protein At1g65750 family</fullName>
    </submittedName>
</protein>
<dbReference type="OMA" id="IWENNIT"/>
<dbReference type="EMBL" id="KQ485316">
    <property type="protein sequence ID" value="KYP32375.1"/>
    <property type="molecule type" value="Genomic_DNA"/>
</dbReference>
<dbReference type="Gramene" id="C.cajan_46441.t">
    <property type="protein sequence ID" value="C.cajan_46441.t.cds1"/>
    <property type="gene ID" value="C.cajan_46441"/>
</dbReference>
<dbReference type="SUPFAM" id="SSF53098">
    <property type="entry name" value="Ribonuclease H-like"/>
    <property type="match status" value="1"/>
</dbReference>
<evidence type="ECO:0000313" key="4">
    <source>
        <dbReference type="Proteomes" id="UP000075243"/>
    </source>
</evidence>
<feature type="domain" description="RNase H type-1" evidence="1">
    <location>
        <begin position="223"/>
        <end position="346"/>
    </location>
</feature>
<dbReference type="Gene3D" id="3.30.420.10">
    <property type="entry name" value="Ribonuclease H-like superfamily/Ribonuclease H"/>
    <property type="match status" value="1"/>
</dbReference>
<keyword evidence="4" id="KW-1185">Reference proteome</keyword>
<dbReference type="InterPro" id="IPR026960">
    <property type="entry name" value="RVT-Znf"/>
</dbReference>
<dbReference type="InterPro" id="IPR002156">
    <property type="entry name" value="RNaseH_domain"/>
</dbReference>
<dbReference type="AlphaFoldDB" id="A0A151QQ10"/>
<reference evidence="3" key="1">
    <citation type="journal article" date="2012" name="Nat. Biotechnol.">
        <title>Draft genome sequence of pigeonpea (Cajanus cajan), an orphan legume crop of resource-poor farmers.</title>
        <authorList>
            <person name="Varshney R.K."/>
            <person name="Chen W."/>
            <person name="Li Y."/>
            <person name="Bharti A.K."/>
            <person name="Saxena R.K."/>
            <person name="Schlueter J.A."/>
            <person name="Donoghue M.T."/>
            <person name="Azam S."/>
            <person name="Fan G."/>
            <person name="Whaley A.M."/>
            <person name="Farmer A.D."/>
            <person name="Sheridan J."/>
            <person name="Iwata A."/>
            <person name="Tuteja R."/>
            <person name="Penmetsa R.V."/>
            <person name="Wu W."/>
            <person name="Upadhyaya H.D."/>
            <person name="Yang S.P."/>
            <person name="Shah T."/>
            <person name="Saxena K.B."/>
            <person name="Michael T."/>
            <person name="McCombie W.R."/>
            <person name="Yang B."/>
            <person name="Zhang G."/>
            <person name="Yang H."/>
            <person name="Wang J."/>
            <person name="Spillane C."/>
            <person name="Cook D.R."/>
            <person name="May G.D."/>
            <person name="Xu X."/>
            <person name="Jackson S.A."/>
        </authorList>
    </citation>
    <scope>NUCLEOTIDE SEQUENCE [LARGE SCALE GENOMIC DNA]</scope>
</reference>
<dbReference type="InterPro" id="IPR053151">
    <property type="entry name" value="RNase_H-like"/>
</dbReference>
<feature type="domain" description="Reverse transcriptase zinc-binding" evidence="2">
    <location>
        <begin position="39"/>
        <end position="125"/>
    </location>
</feature>
<dbReference type="Pfam" id="PF13456">
    <property type="entry name" value="RVT_3"/>
    <property type="match status" value="1"/>
</dbReference>
<dbReference type="Pfam" id="PF13966">
    <property type="entry name" value="zf-RVT"/>
    <property type="match status" value="1"/>
</dbReference>
<organism evidence="3 4">
    <name type="scientific">Cajanus cajan</name>
    <name type="common">Pigeon pea</name>
    <name type="synonym">Cajanus indicus</name>
    <dbReference type="NCBI Taxonomy" id="3821"/>
    <lineage>
        <taxon>Eukaryota</taxon>
        <taxon>Viridiplantae</taxon>
        <taxon>Streptophyta</taxon>
        <taxon>Embryophyta</taxon>
        <taxon>Tracheophyta</taxon>
        <taxon>Spermatophyta</taxon>
        <taxon>Magnoliopsida</taxon>
        <taxon>eudicotyledons</taxon>
        <taxon>Gunneridae</taxon>
        <taxon>Pentapetalae</taxon>
        <taxon>rosids</taxon>
        <taxon>fabids</taxon>
        <taxon>Fabales</taxon>
        <taxon>Fabaceae</taxon>
        <taxon>Papilionoideae</taxon>
        <taxon>50 kb inversion clade</taxon>
        <taxon>NPAAA clade</taxon>
        <taxon>indigoferoid/millettioid clade</taxon>
        <taxon>Phaseoleae</taxon>
        <taxon>Cajanus</taxon>
    </lineage>
</organism>
<dbReference type="InterPro" id="IPR044730">
    <property type="entry name" value="RNase_H-like_dom_plant"/>
</dbReference>
<sequence>MLHTLIPSNIKEIILNTKISCITFGTDTFIWENNITGIFSSSSAYRWLQGDTSQYHHLIWNKIWKLPVSEKLRLFCWQILNNALPTNSKRKDCHLSTSDTCPRCSGSSETILHVLRDCPHAREIWSRMGISSGPLLSPDNIISWFRNVINSKDSPKIITVLWWAWKWRNNSIFAAGKDEWNINNVIRGIYNSLAELPYLNKMLQHEFNHSPWTPPKNQFLKLNVDGSFNVSNGRMSIGGVVRDCAGRWLYGFSKTAGKGDHILAELLAIKTGLSRCWEKGWKHIICESDCLEVTKVLPLEKEDHSHRHKHCGTIEDIRILLRKSWFTTIVHINRDANKVADRLASWNTTKVDWDENWDIPPNNVLDLLMLDNLSIT</sequence>
<evidence type="ECO:0000259" key="1">
    <source>
        <dbReference type="Pfam" id="PF13456"/>
    </source>
</evidence>
<dbReference type="Proteomes" id="UP000075243">
    <property type="component" value="Unassembled WGS sequence"/>
</dbReference>
<gene>
    <name evidence="3" type="ORF">KK1_046965</name>
</gene>
<name>A0A151QQ10_CAJCA</name>
<dbReference type="PANTHER" id="PTHR47723:SF19">
    <property type="entry name" value="POLYNUCLEOTIDYL TRANSFERASE, RIBONUCLEASE H-LIKE SUPERFAMILY PROTEIN"/>
    <property type="match status" value="1"/>
</dbReference>